<dbReference type="Pfam" id="PF02492">
    <property type="entry name" value="cobW"/>
    <property type="match status" value="1"/>
</dbReference>
<protein>
    <recommendedName>
        <fullName evidence="1">CobW C-terminal domain-containing protein</fullName>
    </recommendedName>
</protein>
<dbReference type="EMBL" id="UINC01001443">
    <property type="protein sequence ID" value="SUZ80840.1"/>
    <property type="molecule type" value="Genomic_DNA"/>
</dbReference>
<dbReference type="InterPro" id="IPR051316">
    <property type="entry name" value="Zinc-reg_GTPase_activator"/>
</dbReference>
<dbReference type="SMART" id="SM00833">
    <property type="entry name" value="CobW_C"/>
    <property type="match status" value="1"/>
</dbReference>
<dbReference type="Pfam" id="PF07683">
    <property type="entry name" value="CobW_C"/>
    <property type="match status" value="1"/>
</dbReference>
<dbReference type="AlphaFoldDB" id="A0A381QP30"/>
<dbReference type="SUPFAM" id="SSF52540">
    <property type="entry name" value="P-loop containing nucleoside triphosphate hydrolases"/>
    <property type="match status" value="1"/>
</dbReference>
<proteinExistence type="predicted"/>
<name>A0A381QP30_9ZZZZ</name>
<feature type="domain" description="CobW C-terminal" evidence="1">
    <location>
        <begin position="215"/>
        <end position="301"/>
    </location>
</feature>
<dbReference type="PANTHER" id="PTHR13748">
    <property type="entry name" value="COBW-RELATED"/>
    <property type="match status" value="1"/>
</dbReference>
<evidence type="ECO:0000313" key="2">
    <source>
        <dbReference type="EMBL" id="SUZ80840.1"/>
    </source>
</evidence>
<dbReference type="Gene3D" id="3.40.50.300">
    <property type="entry name" value="P-loop containing nucleotide triphosphate hydrolases"/>
    <property type="match status" value="1"/>
</dbReference>
<organism evidence="2">
    <name type="scientific">marine metagenome</name>
    <dbReference type="NCBI Taxonomy" id="408172"/>
    <lineage>
        <taxon>unclassified sequences</taxon>
        <taxon>metagenomes</taxon>
        <taxon>ecological metagenomes</taxon>
    </lineage>
</organism>
<sequence>GPEAGSKLIPMVVLGGWLGAGKTTLLNRLLRAAGDGERIAVVVNDVGEVCLDAELVAARDGDTVELTNGCVCCSIGDSLGVTLRDLVLSDRPPDRLVIEASGVAEPDRVAAYGDRRRLRLDGVVVAIDAVDVVDRACHVTYGPLVRRQAAAAELLVVTKADVAADGGSAARAWCADVAPDTPVVEASDDDRWVPLVLGGLDAAEPTPTDALDVAVVSTTWQAAGPVDVELLVSVLADNAHLLLRAKAIVTEGHGRHAAVHLAGGRVTVESVDGPASGRLVAIATPGAIDPGDLMAALDACAVGHDRAGSREAP</sequence>
<feature type="non-terminal residue" evidence="2">
    <location>
        <position position="1"/>
    </location>
</feature>
<reference evidence="2" key="1">
    <citation type="submission" date="2018-05" db="EMBL/GenBank/DDBJ databases">
        <authorList>
            <person name="Lanie J.A."/>
            <person name="Ng W.-L."/>
            <person name="Kazmierczak K.M."/>
            <person name="Andrzejewski T.M."/>
            <person name="Davidsen T.M."/>
            <person name="Wayne K.J."/>
            <person name="Tettelin H."/>
            <person name="Glass J.I."/>
            <person name="Rusch D."/>
            <person name="Podicherti R."/>
            <person name="Tsui H.-C.T."/>
            <person name="Winkler M.E."/>
        </authorList>
    </citation>
    <scope>NUCLEOTIDE SEQUENCE</scope>
</reference>
<evidence type="ECO:0000259" key="1">
    <source>
        <dbReference type="SMART" id="SM00833"/>
    </source>
</evidence>
<dbReference type="InterPro" id="IPR027417">
    <property type="entry name" value="P-loop_NTPase"/>
</dbReference>
<accession>A0A381QP30</accession>
<gene>
    <name evidence="2" type="ORF">METZ01_LOCUS33694</name>
</gene>
<dbReference type="InterPro" id="IPR003495">
    <property type="entry name" value="CobW/HypB/UreG_nucleotide-bd"/>
</dbReference>
<dbReference type="InterPro" id="IPR011629">
    <property type="entry name" value="CobW-like_C"/>
</dbReference>